<feature type="domain" description="Peptidoglycan binding-like" evidence="2">
    <location>
        <begin position="33"/>
        <end position="83"/>
    </location>
</feature>
<protein>
    <submittedName>
        <fullName evidence="4">Peptidoglycan binding domain-containing protein</fullName>
    </submittedName>
</protein>
<evidence type="ECO:0000259" key="2">
    <source>
        <dbReference type="Pfam" id="PF01471"/>
    </source>
</evidence>
<dbReference type="STRING" id="2162.BRM9_1128"/>
<gene>
    <name evidence="4" type="ORF">BRM9_1128</name>
    <name evidence="5" type="ORF">MB9_1214</name>
</gene>
<dbReference type="EMBL" id="CP006933">
    <property type="protein sequence ID" value="AIS31944.1"/>
    <property type="molecule type" value="Genomic_DNA"/>
</dbReference>
<dbReference type="InterPro" id="IPR036365">
    <property type="entry name" value="PGBD-like_sf"/>
</dbReference>
<organism evidence="4 6">
    <name type="scientific">Methanobacterium formicicum</name>
    <dbReference type="NCBI Taxonomy" id="2162"/>
    <lineage>
        <taxon>Archaea</taxon>
        <taxon>Methanobacteriati</taxon>
        <taxon>Methanobacteriota</taxon>
        <taxon>Methanomada group</taxon>
        <taxon>Methanobacteria</taxon>
        <taxon>Methanobacteriales</taxon>
        <taxon>Methanobacteriaceae</taxon>
        <taxon>Methanobacterium</taxon>
    </lineage>
</organism>
<reference evidence="4" key="1">
    <citation type="submission" date="2013-12" db="EMBL/GenBank/DDBJ databases">
        <title>The complete genome sequence of Methanobacterium sp. BRM9.</title>
        <authorList>
            <consortium name="Pastoral Greenhouse Gas Research Consortium"/>
            <person name="Kelly W.J."/>
            <person name="Leahy S.C."/>
            <person name="Perry R."/>
            <person name="Li D."/>
            <person name="Altermann E."/>
            <person name="Lambie S.C."/>
            <person name="Attwood G.T."/>
        </authorList>
    </citation>
    <scope>NUCLEOTIDE SEQUENCE [LARGE SCALE GENOMIC DNA]</scope>
    <source>
        <strain evidence="4">BRM9</strain>
    </source>
</reference>
<dbReference type="RefSeq" id="WP_048085101.1">
    <property type="nucleotide sequence ID" value="NZ_CALCVY010000060.1"/>
</dbReference>
<dbReference type="Pfam" id="PF01471">
    <property type="entry name" value="PG_binding_1"/>
    <property type="match status" value="1"/>
</dbReference>
<dbReference type="AlphaFoldDB" id="A0A089ZV75"/>
<evidence type="ECO:0000313" key="6">
    <source>
        <dbReference type="Proteomes" id="UP000029661"/>
    </source>
</evidence>
<dbReference type="SUPFAM" id="SSF54001">
    <property type="entry name" value="Cysteine proteinases"/>
    <property type="match status" value="1"/>
</dbReference>
<dbReference type="InterPro" id="IPR036366">
    <property type="entry name" value="PGBDSf"/>
</dbReference>
<dbReference type="EMBL" id="LN734822">
    <property type="protein sequence ID" value="CEL24852.1"/>
    <property type="molecule type" value="Genomic_DNA"/>
</dbReference>
<proteinExistence type="predicted"/>
<dbReference type="Proteomes" id="UP000029661">
    <property type="component" value="Chromosome"/>
</dbReference>
<dbReference type="Gene3D" id="1.10.101.10">
    <property type="entry name" value="PGBD-like superfamily/PGBD"/>
    <property type="match status" value="1"/>
</dbReference>
<evidence type="ECO:0000313" key="5">
    <source>
        <dbReference type="EMBL" id="CEL24852.1"/>
    </source>
</evidence>
<dbReference type="SUPFAM" id="SSF47090">
    <property type="entry name" value="PGBD-like"/>
    <property type="match status" value="1"/>
</dbReference>
<dbReference type="Proteomes" id="UP000062768">
    <property type="component" value="Chromosome I"/>
</dbReference>
<feature type="domain" description="Transglutaminase-like" evidence="3">
    <location>
        <begin position="130"/>
        <end position="202"/>
    </location>
</feature>
<dbReference type="OrthoDB" id="77526at2157"/>
<sequence>MVIPAVGAAESSDTENTVVTNATTDQNLQIGMTGENVTQLQTWLQTQGFYKGKIDGEFGNYTDQAVKAFQQYVGIKEDGIVGPISREGMDNLVNGVYASGDDSSSSSSSSSSSTSSSSSSSKAAYGTSKTYSGKSYSSSYRSSSSGWSSGKGVGDCWDNSNALYSQLTASGQKARIVQYANSYVSNHRSVEVWNGNSWVDYDYKGNGYSNRYYATSHGSSSTVIASS</sequence>
<accession>A0A089ZV75</accession>
<evidence type="ECO:0000256" key="1">
    <source>
        <dbReference type="SAM" id="MobiDB-lite"/>
    </source>
</evidence>
<evidence type="ECO:0000313" key="4">
    <source>
        <dbReference type="EMBL" id="AIS31944.1"/>
    </source>
</evidence>
<dbReference type="GeneID" id="26739462"/>
<dbReference type="KEGG" id="mfc:BRM9_1128"/>
<feature type="compositionally biased region" description="Low complexity" evidence="1">
    <location>
        <begin position="103"/>
        <end position="148"/>
    </location>
</feature>
<name>A0A089ZV75_METFO</name>
<dbReference type="InterPro" id="IPR038765">
    <property type="entry name" value="Papain-like_cys_pep_sf"/>
</dbReference>
<feature type="region of interest" description="Disordered" evidence="1">
    <location>
        <begin position="93"/>
        <end position="148"/>
    </location>
</feature>
<keyword evidence="7" id="KW-1185">Reference proteome</keyword>
<dbReference type="Pfam" id="PF01841">
    <property type="entry name" value="Transglut_core"/>
    <property type="match status" value="1"/>
</dbReference>
<dbReference type="InterPro" id="IPR002477">
    <property type="entry name" value="Peptidoglycan-bd-like"/>
</dbReference>
<dbReference type="InterPro" id="IPR002931">
    <property type="entry name" value="Transglutaminase-like"/>
</dbReference>
<dbReference type="PATRIC" id="fig|2162.10.peg.1271"/>
<evidence type="ECO:0000313" key="7">
    <source>
        <dbReference type="Proteomes" id="UP000062768"/>
    </source>
</evidence>
<reference evidence="5" key="2">
    <citation type="submission" date="2014-09" db="EMBL/GenBank/DDBJ databases">
        <authorList>
            <person name="Bishop-Lilly K.A."/>
            <person name="Broomall S.M."/>
            <person name="Chain P.S."/>
            <person name="Chertkov O."/>
            <person name="Coyne S.R."/>
            <person name="Daligault H.E."/>
            <person name="Davenport K.W."/>
            <person name="Erkkila T."/>
            <person name="Frey K.G."/>
            <person name="Gibbons H.S."/>
            <person name="Gu W."/>
            <person name="Jaissle J."/>
            <person name="Johnson S.L."/>
            <person name="Koroleva G.I."/>
            <person name="Ladner J.T."/>
            <person name="Lo C.-C."/>
            <person name="Minogue T.D."/>
            <person name="Munk C."/>
            <person name="Palacios G.F."/>
            <person name="Redden C.L."/>
            <person name="Rosenzweig C.N."/>
            <person name="Scholz M.B."/>
            <person name="Teshima H."/>
            <person name="Xu Y."/>
        </authorList>
    </citation>
    <scope>NUCLEOTIDE SEQUENCE</scope>
    <source>
        <strain evidence="5">Mb9</strain>
    </source>
</reference>
<evidence type="ECO:0000259" key="3">
    <source>
        <dbReference type="Pfam" id="PF01841"/>
    </source>
</evidence>